<evidence type="ECO:0000313" key="2">
    <source>
        <dbReference type="EMBL" id="KAF5678052.1"/>
    </source>
</evidence>
<dbReference type="EMBL" id="JAAOAK010000273">
    <property type="protein sequence ID" value="KAF5678052.1"/>
    <property type="molecule type" value="Genomic_DNA"/>
</dbReference>
<feature type="compositionally biased region" description="Basic and acidic residues" evidence="1">
    <location>
        <begin position="85"/>
        <end position="96"/>
    </location>
</feature>
<dbReference type="Proteomes" id="UP000562682">
    <property type="component" value="Unassembled WGS sequence"/>
</dbReference>
<name>A0A8H5U1C5_9HYPO</name>
<organism evidence="2 3">
    <name type="scientific">Fusarium denticulatum</name>
    <dbReference type="NCBI Taxonomy" id="48507"/>
    <lineage>
        <taxon>Eukaryota</taxon>
        <taxon>Fungi</taxon>
        <taxon>Dikarya</taxon>
        <taxon>Ascomycota</taxon>
        <taxon>Pezizomycotina</taxon>
        <taxon>Sordariomycetes</taxon>
        <taxon>Hypocreomycetidae</taxon>
        <taxon>Hypocreales</taxon>
        <taxon>Nectriaceae</taxon>
        <taxon>Fusarium</taxon>
        <taxon>Fusarium fujikuroi species complex</taxon>
    </lineage>
</organism>
<comment type="caution">
    <text evidence="2">The sequence shown here is derived from an EMBL/GenBank/DDBJ whole genome shotgun (WGS) entry which is preliminary data.</text>
</comment>
<feature type="compositionally biased region" description="Basic and acidic residues" evidence="1">
    <location>
        <begin position="151"/>
        <end position="177"/>
    </location>
</feature>
<protein>
    <submittedName>
        <fullName evidence="2">Uncharacterized protein</fullName>
    </submittedName>
</protein>
<gene>
    <name evidence="2" type="ORF">FDENT_9106</name>
</gene>
<keyword evidence="3" id="KW-1185">Reference proteome</keyword>
<sequence length="177" mass="20395">MIEEGLALLDPQDFLCQALRYYQNYLQHNELRKHETRLQHEIVHRLHDRTNKILTEKNLLRYTAGNWLQELLETGGEQAIDAESTDYHGSENKLTTETETATDVDVDLPESATCQTSLVELPNDASEPQDPTQTARKRRLDDDHDTDESSGLEKKRARFSYEPHKRGVKSDKFSVLS</sequence>
<accession>A0A8H5U1C5</accession>
<feature type="region of interest" description="Disordered" evidence="1">
    <location>
        <begin position="80"/>
        <end position="177"/>
    </location>
</feature>
<reference evidence="2 3" key="1">
    <citation type="submission" date="2020-05" db="EMBL/GenBank/DDBJ databases">
        <title>Identification and distribution of gene clusters putatively required for synthesis of sphingolipid metabolism inhibitors in phylogenetically diverse species of the filamentous fungus Fusarium.</title>
        <authorList>
            <person name="Kim H.-S."/>
            <person name="Busman M."/>
            <person name="Brown D.W."/>
            <person name="Divon H."/>
            <person name="Uhlig S."/>
            <person name="Proctor R.H."/>
        </authorList>
    </citation>
    <scope>NUCLEOTIDE SEQUENCE [LARGE SCALE GENOMIC DNA]</scope>
    <source>
        <strain evidence="2 3">NRRL 25311</strain>
    </source>
</reference>
<proteinExistence type="predicted"/>
<dbReference type="AlphaFoldDB" id="A0A8H5U1C5"/>
<evidence type="ECO:0000256" key="1">
    <source>
        <dbReference type="SAM" id="MobiDB-lite"/>
    </source>
</evidence>
<evidence type="ECO:0000313" key="3">
    <source>
        <dbReference type="Proteomes" id="UP000562682"/>
    </source>
</evidence>